<dbReference type="PANTHER" id="PTHR23346">
    <property type="entry name" value="TRANSLATIONAL ACTIVATOR GCN1-RELATED"/>
    <property type="match status" value="1"/>
</dbReference>
<dbReference type="FunFam" id="1.25.10.10:FF:000090">
    <property type="entry name" value="eIF-2-alpha kinase activator GCN1"/>
    <property type="match status" value="1"/>
</dbReference>
<dbReference type="EMBL" id="QEFC01003461">
    <property type="protein sequence ID" value="KAE9448023.1"/>
    <property type="molecule type" value="Genomic_DNA"/>
</dbReference>
<proteinExistence type="inferred from homology"/>
<name>A0A6A4KJW6_9ERIC</name>
<comment type="similarity">
    <text evidence="1">Belongs to the GCN1 family.</text>
</comment>
<dbReference type="GO" id="GO:0006417">
    <property type="term" value="P:regulation of translation"/>
    <property type="evidence" value="ECO:0007669"/>
    <property type="project" value="TreeGrafter"/>
</dbReference>
<accession>A0A6A4KJW6</accession>
<dbReference type="OrthoDB" id="5148094at2759"/>
<feature type="repeat" description="HEAT" evidence="3">
    <location>
        <begin position="692"/>
        <end position="730"/>
    </location>
</feature>
<dbReference type="Pfam" id="PF24984">
    <property type="entry name" value="HEAT_EF3_GNC1"/>
    <property type="match status" value="1"/>
</dbReference>
<feature type="repeat" description="HEAT" evidence="3">
    <location>
        <begin position="1282"/>
        <end position="1320"/>
    </location>
</feature>
<sequence length="1681" mass="183035">MSFRFISFTYLMFRYPVPLSLLTVCFDLKDQNPLQNSEAILSKLVNFRFPTPFILYESLFLDCFSALPYSSNGAAAISSVSVAGVAEDVWDRYGFDFGTDYSGLFKALSHVNYNESLSTLFSLYIRDVGFGEDNIDAGWIGRQGIALALHSAADVLRNKDLPVVITFLISRALADTNLDVRGRMINAGITIIDKHGRDNVALLFPIFENYLNKQASDEERYDLVREGVVIFTGALAKHLEKVELMIPNFFKRSLAFPGLFLLALISIILEQDDPKVLTVVEKLLDVLNTPSESVQRAVSTCLSPLMQSKQEDAPALVSRLLNQLMKSDKYGERRGAAFGLAGVVKGFGIPCLKKYGIAAALREGLVDRNSAKSREGALLAFECLCEKLGRLFEPYVIQMLPLLLVSFSDQVVAVREAAECAARAMMSQLSAQGVKLVLPSLLKTWADLCFHYFSPESVFYGTDLRSATLAEPSPVSADPCFVPGDLAERKNPFLPDQINPRNWDTSLSKSVAIFFKEDSRLHSMLTDVILLLVLSQGLDDKAWRTKQSSVQLLGAMAYCAPQQLSQCLPKVVPKLTEVLTDTHPKVQSAGQTALQQVVGSVIKNPEISALVPTLLMGLSDPNDYTKHSLDILLQTTFINSIDAPSLALLVPIVHRGLRERSAETKKKAAQIVGNMCSLVTEPKDMIPYIRLLLPEVKKVLVDPIPEVRSVAARAIGSLIRGMGEENFPDLVPWLLDTLKSDGSNVERSGAAQGLSEVLAALGKVYFEQILPDIIRNCSHQKASVRDGYLTLFKYLPRSLGIQFQNYLQQVLPAILDGLADENESVREAALSAGHVLVEHYATTSLPLLLPAVEDGIFSDSWRIRQSSVELLGDLLFKVAGTSGKALLEGGSDDEGASTEAQGRAIIEVLGREKRNEVLAALYMVRTDVSITVRQAALHVWKTIVANTPKTLKEIMPVLMNTLISSLASPSSERRQVAGRSLGELVRKLGERVLPLIIPILSQGLNDSNGSRRQGVCIGLSEVMASAGKSQLLSFMDELIPTIRTALCDSMPEVRESAGLAFSTLYKSAGMQAIDEIIPTLLHALEDDQTSDTALDGLKQILSAFNAHALGALAEVAGPGLDFHLSTIVPALLAAMGDDNMEVQTLAKKAAETVVLVIDEEGIEPLISELLKGVGDHQASIKQSSSYLIGYFFKNSKLYLVDEAPNMISTLIILLSDSDSTTVAVAWEALSRVVTSVPKELLPSYIKLVRDAVSTSRDKERRKRKGGPVVIPGLCLPKALQPLLPIFLQGLMSGSAELREQAAQGLGELIEVTSEQALKEFVIPITGPLIRIIGDRFPWQVKSAILSTLSVMISKGGMALKPFLPQLQTTFIKCLQDNTRTVRSSAALALGKLSALSTRVDPLVGDLLSSLQASDGGVRDAILAALRGVLKHAGKSVSSTFRTRVYTALKDLIYNDEDRIRASASSMLGIISKYMEDGQLSELLDELLNSASSSSWSARHGSVLVISSMLRHNPSLLCASPKFSIVVHFLKESLKDDKFPVRESSTKALGRLLLHQTRSEPSNTSAHLETLISLVTAMQDDSSEVRRRALSALKAVAKANPTAVMNHVAIYGPALSECLKDGNTPVRLAAERCALHSFQLARGTDNVQAAQRFISGLDARRLSKFAEHSDDSEDSEDDLSSG</sequence>
<dbReference type="Pfam" id="PF25786">
    <property type="entry name" value="HEAT_GCN1_C"/>
    <property type="match status" value="1"/>
</dbReference>
<feature type="domain" description="TOG" evidence="4">
    <location>
        <begin position="524"/>
        <end position="751"/>
    </location>
</feature>
<evidence type="ECO:0000256" key="2">
    <source>
        <dbReference type="ARBA" id="ARBA00022737"/>
    </source>
</evidence>
<dbReference type="Pfam" id="PF23271">
    <property type="entry name" value="HEAT_GCN1"/>
    <property type="match status" value="1"/>
</dbReference>
<evidence type="ECO:0000313" key="6">
    <source>
        <dbReference type="Proteomes" id="UP000428333"/>
    </source>
</evidence>
<dbReference type="Pfam" id="PF13513">
    <property type="entry name" value="HEAT_EZ"/>
    <property type="match status" value="1"/>
</dbReference>
<feature type="repeat" description="HEAT" evidence="3">
    <location>
        <begin position="810"/>
        <end position="845"/>
    </location>
</feature>
<dbReference type="GO" id="GO:0005829">
    <property type="term" value="C:cytosol"/>
    <property type="evidence" value="ECO:0007669"/>
    <property type="project" value="TreeGrafter"/>
</dbReference>
<feature type="non-terminal residue" evidence="5">
    <location>
        <position position="1"/>
    </location>
</feature>
<dbReference type="InterPro" id="IPR016024">
    <property type="entry name" value="ARM-type_fold"/>
</dbReference>
<dbReference type="SUPFAM" id="SSF48371">
    <property type="entry name" value="ARM repeat"/>
    <property type="match status" value="2"/>
</dbReference>
<dbReference type="PANTHER" id="PTHR23346:SF7">
    <property type="entry name" value="STALLED RIBOSOME SENSOR GCN1"/>
    <property type="match status" value="1"/>
</dbReference>
<organism evidence="5 6">
    <name type="scientific">Rhododendron williamsianum</name>
    <dbReference type="NCBI Taxonomy" id="262921"/>
    <lineage>
        <taxon>Eukaryota</taxon>
        <taxon>Viridiplantae</taxon>
        <taxon>Streptophyta</taxon>
        <taxon>Embryophyta</taxon>
        <taxon>Tracheophyta</taxon>
        <taxon>Spermatophyta</taxon>
        <taxon>Magnoliopsida</taxon>
        <taxon>eudicotyledons</taxon>
        <taxon>Gunneridae</taxon>
        <taxon>Pentapetalae</taxon>
        <taxon>asterids</taxon>
        <taxon>Ericales</taxon>
        <taxon>Ericaceae</taxon>
        <taxon>Ericoideae</taxon>
        <taxon>Rhodoreae</taxon>
        <taxon>Rhododendron</taxon>
    </lineage>
</organism>
<feature type="repeat" description="HEAT" evidence="3">
    <location>
        <begin position="1127"/>
        <end position="1165"/>
    </location>
</feature>
<gene>
    <name evidence="5" type="ORF">C3L33_20048</name>
</gene>
<dbReference type="InterPro" id="IPR034085">
    <property type="entry name" value="TOG"/>
</dbReference>
<dbReference type="Gene3D" id="1.25.10.10">
    <property type="entry name" value="Leucine-rich Repeat Variant"/>
    <property type="match status" value="6"/>
</dbReference>
<evidence type="ECO:0000256" key="3">
    <source>
        <dbReference type="PROSITE-ProRule" id="PRU00103"/>
    </source>
</evidence>
<dbReference type="Pfam" id="PF02985">
    <property type="entry name" value="HEAT"/>
    <property type="match status" value="1"/>
</dbReference>
<keyword evidence="2" id="KW-0677">Repeat</keyword>
<dbReference type="Proteomes" id="UP000428333">
    <property type="component" value="Linkage Group LG12"/>
</dbReference>
<reference evidence="5 6" key="1">
    <citation type="journal article" date="2019" name="Genome Biol. Evol.">
        <title>The Rhododendron genome and chromosomal organization provide insight into shared whole-genome duplications across the heath family (Ericaceae).</title>
        <authorList>
            <person name="Soza V.L."/>
            <person name="Lindsley D."/>
            <person name="Waalkes A."/>
            <person name="Ramage E."/>
            <person name="Patwardhan R.P."/>
            <person name="Burton J.N."/>
            <person name="Adey A."/>
            <person name="Kumar A."/>
            <person name="Qiu R."/>
            <person name="Shendure J."/>
            <person name="Hall B."/>
        </authorList>
    </citation>
    <scope>NUCLEOTIDE SEQUENCE [LARGE SCALE GENOMIC DNA]</scope>
    <source>
        <strain evidence="5">RSF 1966-606</strain>
    </source>
</reference>
<keyword evidence="6" id="KW-1185">Reference proteome</keyword>
<comment type="caution">
    <text evidence="5">The sequence shown here is derived from an EMBL/GenBank/DDBJ whole genome shotgun (WGS) entry which is preliminary data.</text>
</comment>
<evidence type="ECO:0000313" key="5">
    <source>
        <dbReference type="EMBL" id="KAE9448023.1"/>
    </source>
</evidence>
<dbReference type="InterPro" id="IPR000357">
    <property type="entry name" value="HEAT"/>
</dbReference>
<dbReference type="SMART" id="SM01349">
    <property type="entry name" value="TOG"/>
    <property type="match status" value="2"/>
</dbReference>
<dbReference type="InterPro" id="IPR021133">
    <property type="entry name" value="HEAT_type_2"/>
</dbReference>
<evidence type="ECO:0000259" key="4">
    <source>
        <dbReference type="SMART" id="SM01349"/>
    </source>
</evidence>
<dbReference type="GO" id="GO:0019887">
    <property type="term" value="F:protein kinase regulator activity"/>
    <property type="evidence" value="ECO:0007669"/>
    <property type="project" value="TreeGrafter"/>
</dbReference>
<protein>
    <recommendedName>
        <fullName evidence="4">TOG domain-containing protein</fullName>
    </recommendedName>
</protein>
<feature type="repeat" description="HEAT" evidence="3">
    <location>
        <begin position="1038"/>
        <end position="1075"/>
    </location>
</feature>
<dbReference type="GO" id="GO:0034198">
    <property type="term" value="P:cellular response to amino acid starvation"/>
    <property type="evidence" value="ECO:0007669"/>
    <property type="project" value="TreeGrafter"/>
</dbReference>
<dbReference type="InterPro" id="IPR057546">
    <property type="entry name" value="HEAT_GCN1"/>
</dbReference>
<dbReference type="InterPro" id="IPR011989">
    <property type="entry name" value="ARM-like"/>
</dbReference>
<dbReference type="PROSITE" id="PS50077">
    <property type="entry name" value="HEAT_REPEAT"/>
    <property type="match status" value="5"/>
</dbReference>
<dbReference type="Pfam" id="PF24987">
    <property type="entry name" value="HEAT_EF3_N"/>
    <property type="match status" value="3"/>
</dbReference>
<evidence type="ECO:0000256" key="1">
    <source>
        <dbReference type="ARBA" id="ARBA00007366"/>
    </source>
</evidence>
<feature type="domain" description="TOG" evidence="4">
    <location>
        <begin position="950"/>
        <end position="1186"/>
    </location>
</feature>